<organism evidence="8 9">
    <name type="scientific">candidate division WOR-3 bacterium RBG_13_43_14</name>
    <dbReference type="NCBI Taxonomy" id="1802590"/>
    <lineage>
        <taxon>Bacteria</taxon>
        <taxon>Bacteria division WOR-3</taxon>
    </lineage>
</organism>
<dbReference type="Gene3D" id="3.40.30.10">
    <property type="entry name" value="Glutaredoxin"/>
    <property type="match status" value="1"/>
</dbReference>
<dbReference type="EMBL" id="MEUM01000051">
    <property type="protein sequence ID" value="OGC42762.1"/>
    <property type="molecule type" value="Genomic_DNA"/>
</dbReference>
<dbReference type="InterPro" id="IPR028431">
    <property type="entry name" value="NADP_DH_HndA-like"/>
</dbReference>
<reference evidence="8 9" key="1">
    <citation type="journal article" date="2016" name="Nat. Commun.">
        <title>Thousands of microbial genomes shed light on interconnected biogeochemical processes in an aquifer system.</title>
        <authorList>
            <person name="Anantharaman K."/>
            <person name="Brown C.T."/>
            <person name="Hug L.A."/>
            <person name="Sharon I."/>
            <person name="Castelle C.J."/>
            <person name="Probst A.J."/>
            <person name="Thomas B.C."/>
            <person name="Singh A."/>
            <person name="Wilkins M.J."/>
            <person name="Karaoz U."/>
            <person name="Brodie E.L."/>
            <person name="Williams K.H."/>
            <person name="Hubbard S.S."/>
            <person name="Banfield J.F."/>
        </authorList>
    </citation>
    <scope>NUCLEOTIDE SEQUENCE [LARGE SCALE GENOMIC DNA]</scope>
</reference>
<comment type="cofactor">
    <cofactor evidence="7">
        <name>[2Fe-2S] cluster</name>
        <dbReference type="ChEBI" id="CHEBI:190135"/>
    </cofactor>
    <text evidence="7">Binds 1 [2Fe-2S] cluster.</text>
</comment>
<evidence type="ECO:0000256" key="2">
    <source>
        <dbReference type="ARBA" id="ARBA00022714"/>
    </source>
</evidence>
<dbReference type="PANTHER" id="PTHR43342">
    <property type="entry name" value="NADH-QUINONE OXIDOREDUCTASE, E SUBUNIT"/>
    <property type="match status" value="1"/>
</dbReference>
<gene>
    <name evidence="8" type="ORF">A2Y85_04990</name>
</gene>
<name>A0A1F4UCW4_UNCW3</name>
<dbReference type="PIRSF" id="PIRSF000216">
    <property type="entry name" value="NADH_DH_24kDa"/>
    <property type="match status" value="1"/>
</dbReference>
<dbReference type="GO" id="GO:0016491">
    <property type="term" value="F:oxidoreductase activity"/>
    <property type="evidence" value="ECO:0007669"/>
    <property type="project" value="InterPro"/>
</dbReference>
<accession>A0A1F4UCW4</accession>
<feature type="binding site" evidence="7">
    <location>
        <position position="70"/>
    </location>
    <ligand>
        <name>[2Fe-2S] cluster</name>
        <dbReference type="ChEBI" id="CHEBI:190135"/>
    </ligand>
</feature>
<dbReference type="Pfam" id="PF01257">
    <property type="entry name" value="2Fe-2S_thioredx"/>
    <property type="match status" value="1"/>
</dbReference>
<sequence length="137" mass="15383">MVRRVPIRRKISNIIQLLEEIEDKYNYLPFDALKELSKKEKIPLSKLYSIATFYGAFSLTPRGKHVCTVCMGTACHVRGAYSVLFRLEEKLKIKAGSTTEDNEFTLETVNCLGACALAPIVVIDGEYHGQVTVNKVD</sequence>
<evidence type="ECO:0000256" key="5">
    <source>
        <dbReference type="ARBA" id="ARBA00023014"/>
    </source>
</evidence>
<protein>
    <submittedName>
        <fullName evidence="8">NADH dehydrogenase</fullName>
    </submittedName>
</protein>
<dbReference type="InterPro" id="IPR002023">
    <property type="entry name" value="NuoE-like"/>
</dbReference>
<dbReference type="Gene3D" id="1.10.10.1590">
    <property type="entry name" value="NADH-quinone oxidoreductase subunit E"/>
    <property type="match status" value="1"/>
</dbReference>
<feature type="non-terminal residue" evidence="8">
    <location>
        <position position="137"/>
    </location>
</feature>
<dbReference type="InterPro" id="IPR042128">
    <property type="entry name" value="NuoE_dom"/>
</dbReference>
<evidence type="ECO:0000256" key="3">
    <source>
        <dbReference type="ARBA" id="ARBA00022723"/>
    </source>
</evidence>
<evidence type="ECO:0000256" key="6">
    <source>
        <dbReference type="ARBA" id="ARBA00034078"/>
    </source>
</evidence>
<feature type="binding site" evidence="7">
    <location>
        <position position="115"/>
    </location>
    <ligand>
        <name>[2Fe-2S] cluster</name>
        <dbReference type="ChEBI" id="CHEBI:190135"/>
    </ligand>
</feature>
<evidence type="ECO:0000256" key="4">
    <source>
        <dbReference type="ARBA" id="ARBA00023004"/>
    </source>
</evidence>
<dbReference type="PANTHER" id="PTHR43342:SF2">
    <property type="entry name" value="POTENTIAL NAD-REDUCING HYDROGENASE SUBUNIT"/>
    <property type="match status" value="1"/>
</dbReference>
<dbReference type="PROSITE" id="PS01099">
    <property type="entry name" value="COMPLEX1_24K"/>
    <property type="match status" value="1"/>
</dbReference>
<proteinExistence type="inferred from homology"/>
<dbReference type="InterPro" id="IPR041921">
    <property type="entry name" value="NuoE_N"/>
</dbReference>
<dbReference type="InterPro" id="IPR036249">
    <property type="entry name" value="Thioredoxin-like_sf"/>
</dbReference>
<dbReference type="Proteomes" id="UP000177025">
    <property type="component" value="Unassembled WGS sequence"/>
</dbReference>
<evidence type="ECO:0000313" key="8">
    <source>
        <dbReference type="EMBL" id="OGC42762.1"/>
    </source>
</evidence>
<comment type="cofactor">
    <cofactor evidence="6">
        <name>[2Fe-2S] cluster</name>
        <dbReference type="ChEBI" id="CHEBI:190135"/>
    </cofactor>
</comment>
<keyword evidence="5 7" id="KW-0411">Iron-sulfur</keyword>
<feature type="binding site" evidence="7">
    <location>
        <position position="75"/>
    </location>
    <ligand>
        <name>[2Fe-2S] cluster</name>
        <dbReference type="ChEBI" id="CHEBI:190135"/>
    </ligand>
</feature>
<dbReference type="CDD" id="cd03064">
    <property type="entry name" value="TRX_Fd_NuoE"/>
    <property type="match status" value="1"/>
</dbReference>
<keyword evidence="3 7" id="KW-0479">Metal-binding</keyword>
<evidence type="ECO:0000256" key="1">
    <source>
        <dbReference type="ARBA" id="ARBA00010643"/>
    </source>
</evidence>
<evidence type="ECO:0000256" key="7">
    <source>
        <dbReference type="PIRSR" id="PIRSR000216-1"/>
    </source>
</evidence>
<dbReference type="GO" id="GO:0051537">
    <property type="term" value="F:2 iron, 2 sulfur cluster binding"/>
    <property type="evidence" value="ECO:0007669"/>
    <property type="project" value="UniProtKB-KW"/>
</dbReference>
<keyword evidence="4 7" id="KW-0408">Iron</keyword>
<keyword evidence="2 7" id="KW-0001">2Fe-2S</keyword>
<evidence type="ECO:0000313" key="9">
    <source>
        <dbReference type="Proteomes" id="UP000177025"/>
    </source>
</evidence>
<comment type="caution">
    <text evidence="8">The sequence shown here is derived from an EMBL/GenBank/DDBJ whole genome shotgun (WGS) entry which is preliminary data.</text>
</comment>
<feature type="binding site" evidence="7">
    <location>
        <position position="111"/>
    </location>
    <ligand>
        <name>[2Fe-2S] cluster</name>
        <dbReference type="ChEBI" id="CHEBI:190135"/>
    </ligand>
</feature>
<dbReference type="GO" id="GO:0046872">
    <property type="term" value="F:metal ion binding"/>
    <property type="evidence" value="ECO:0007669"/>
    <property type="project" value="UniProtKB-KW"/>
</dbReference>
<dbReference type="AlphaFoldDB" id="A0A1F4UCW4"/>
<comment type="similarity">
    <text evidence="1">Belongs to the complex I 24 kDa subunit family.</text>
</comment>
<dbReference type="SUPFAM" id="SSF52833">
    <property type="entry name" value="Thioredoxin-like"/>
    <property type="match status" value="1"/>
</dbReference>